<evidence type="ECO:0000256" key="1">
    <source>
        <dbReference type="ARBA" id="ARBA00005417"/>
    </source>
</evidence>
<dbReference type="GO" id="GO:0015697">
    <property type="term" value="P:quaternary ammonium group transport"/>
    <property type="evidence" value="ECO:0007669"/>
    <property type="project" value="UniProtKB-ARBA"/>
</dbReference>
<proteinExistence type="inferred from homology"/>
<dbReference type="InterPro" id="IPR027417">
    <property type="entry name" value="P-loop_NTPase"/>
</dbReference>
<gene>
    <name evidence="6" type="ORF">EV667_3389</name>
</gene>
<dbReference type="SMART" id="SM00382">
    <property type="entry name" value="AAA"/>
    <property type="match status" value="1"/>
</dbReference>
<dbReference type="OrthoDB" id="9802264at2"/>
<dbReference type="PROSITE" id="PS00211">
    <property type="entry name" value="ABC_TRANSPORTER_1"/>
    <property type="match status" value="1"/>
</dbReference>
<dbReference type="PANTHER" id="PTHR43117">
    <property type="entry name" value="OSMOPROTECTANT IMPORT ATP-BINDING PROTEIN OSMV"/>
    <property type="match status" value="1"/>
</dbReference>
<dbReference type="GO" id="GO:0005524">
    <property type="term" value="F:ATP binding"/>
    <property type="evidence" value="ECO:0007669"/>
    <property type="project" value="UniProtKB-KW"/>
</dbReference>
<evidence type="ECO:0000256" key="4">
    <source>
        <dbReference type="ARBA" id="ARBA00022840"/>
    </source>
</evidence>
<dbReference type="Gene3D" id="3.40.50.300">
    <property type="entry name" value="P-loop containing nucleotide triphosphate hydrolases"/>
    <property type="match status" value="1"/>
</dbReference>
<dbReference type="EMBL" id="SMFY01000003">
    <property type="protein sequence ID" value="TCK23550.1"/>
    <property type="molecule type" value="Genomic_DNA"/>
</dbReference>
<evidence type="ECO:0000313" key="7">
    <source>
        <dbReference type="Proteomes" id="UP000295030"/>
    </source>
</evidence>
<evidence type="ECO:0000259" key="5">
    <source>
        <dbReference type="PROSITE" id="PS50893"/>
    </source>
</evidence>
<dbReference type="InterPro" id="IPR017871">
    <property type="entry name" value="ABC_transporter-like_CS"/>
</dbReference>
<dbReference type="Pfam" id="PF00005">
    <property type="entry name" value="ABC_tran"/>
    <property type="match status" value="1"/>
</dbReference>
<keyword evidence="7" id="KW-1185">Reference proteome</keyword>
<evidence type="ECO:0000256" key="2">
    <source>
        <dbReference type="ARBA" id="ARBA00022448"/>
    </source>
</evidence>
<comment type="caution">
    <text evidence="6">The sequence shown here is derived from an EMBL/GenBank/DDBJ whole genome shotgun (WGS) entry which is preliminary data.</text>
</comment>
<keyword evidence="4 6" id="KW-0067">ATP-binding</keyword>
<reference evidence="6 7" key="1">
    <citation type="submission" date="2019-03" db="EMBL/GenBank/DDBJ databases">
        <title>Genomic Encyclopedia of Type Strains, Phase IV (KMG-IV): sequencing the most valuable type-strain genomes for metagenomic binning, comparative biology and taxonomic classification.</title>
        <authorList>
            <person name="Goeker M."/>
        </authorList>
    </citation>
    <scope>NUCLEOTIDE SEQUENCE [LARGE SCALE GENOMIC DNA]</scope>
    <source>
        <strain evidence="6 7">DSM 101</strain>
    </source>
</reference>
<dbReference type="RefSeq" id="WP_131836499.1">
    <property type="nucleotide sequence ID" value="NZ_SMFY01000003.1"/>
</dbReference>
<dbReference type="PANTHER" id="PTHR43117:SF4">
    <property type="entry name" value="OSMOPROTECTANT IMPORT ATP-BINDING PROTEIN OSMV"/>
    <property type="match status" value="1"/>
</dbReference>
<dbReference type="FunFam" id="3.40.50.300:FF:000425">
    <property type="entry name" value="Probable ABC transporter, ATP-binding subunit"/>
    <property type="match status" value="1"/>
</dbReference>
<dbReference type="AlphaFoldDB" id="A0A4R1HSJ8"/>
<accession>A0A4R1HSJ8</accession>
<organism evidence="6 7">
    <name type="scientific">Ancylobacter aquaticus</name>
    <dbReference type="NCBI Taxonomy" id="100"/>
    <lineage>
        <taxon>Bacteria</taxon>
        <taxon>Pseudomonadati</taxon>
        <taxon>Pseudomonadota</taxon>
        <taxon>Alphaproteobacteria</taxon>
        <taxon>Hyphomicrobiales</taxon>
        <taxon>Xanthobacteraceae</taxon>
        <taxon>Ancylobacter</taxon>
    </lineage>
</organism>
<keyword evidence="3" id="KW-0547">Nucleotide-binding</keyword>
<dbReference type="GO" id="GO:0016887">
    <property type="term" value="F:ATP hydrolysis activity"/>
    <property type="evidence" value="ECO:0007669"/>
    <property type="project" value="InterPro"/>
</dbReference>
<protein>
    <submittedName>
        <fullName evidence="6">Osmoprotectant transport system ATP-binding protein</fullName>
    </submittedName>
</protein>
<comment type="similarity">
    <text evidence="1">Belongs to the ABC transporter superfamily.</text>
</comment>
<dbReference type="InterPro" id="IPR003593">
    <property type="entry name" value="AAA+_ATPase"/>
</dbReference>
<feature type="domain" description="ABC transporter" evidence="5">
    <location>
        <begin position="5"/>
        <end position="240"/>
    </location>
</feature>
<name>A0A4R1HSJ8_ANCAQ</name>
<dbReference type="InterPro" id="IPR003439">
    <property type="entry name" value="ABC_transporter-like_ATP-bd"/>
</dbReference>
<dbReference type="PROSITE" id="PS50893">
    <property type="entry name" value="ABC_TRANSPORTER_2"/>
    <property type="match status" value="1"/>
</dbReference>
<dbReference type="SUPFAM" id="SSF52540">
    <property type="entry name" value="P-loop containing nucleoside triphosphate hydrolases"/>
    <property type="match status" value="1"/>
</dbReference>
<evidence type="ECO:0000313" key="6">
    <source>
        <dbReference type="EMBL" id="TCK23550.1"/>
    </source>
</evidence>
<sequence length="310" mass="33475">MALQVEFRDVTKAFPGTPPAVDRLSLTVEAGTILALVGPSGCGKTTTMKMVNRLIEPTSGDIVLGDTPISQMPVKELRRMIGYVIQYVGLFPHMSVAENIAIVPRLLGWGKARIDARVDELLTLVGLVPETHRARYPRSLSGGQQQRVGVARALAADPPVLLMDEPFGALDPITRVRVQDELLAIQRKVRKTIIIVTHDMDEAIRLGDKVAVLRAGRLVQHQPPVDILRHPKDDFVAELIGHDRLVKLLSTLSVASVMGDAAAPAAAPAIDRTATLEAAFLQMLDTGRDELAVEGGGSLHIRDLLRASTG</sequence>
<keyword evidence="2" id="KW-0813">Transport</keyword>
<dbReference type="Proteomes" id="UP000295030">
    <property type="component" value="Unassembled WGS sequence"/>
</dbReference>
<evidence type="ECO:0000256" key="3">
    <source>
        <dbReference type="ARBA" id="ARBA00022741"/>
    </source>
</evidence>